<evidence type="ECO:0000313" key="3">
    <source>
        <dbReference type="Proteomes" id="UP000044071"/>
    </source>
</evidence>
<dbReference type="AlphaFoldDB" id="A0A078L2R6"/>
<evidence type="ECO:0000313" key="2">
    <source>
        <dbReference type="EMBL" id="CDZ78318.1"/>
    </source>
</evidence>
<accession>A0A078L2R6</accession>
<evidence type="ECO:0000256" key="1">
    <source>
        <dbReference type="SAM" id="Phobius"/>
    </source>
</evidence>
<keyword evidence="1" id="KW-1133">Transmembrane helix</keyword>
<feature type="transmembrane region" description="Helical" evidence="1">
    <location>
        <begin position="39"/>
        <end position="56"/>
    </location>
</feature>
<sequence>MNQKKKELLMSIAELETRIKLAKSKQQTDKQYFKNLCKQHQFLLTAMLIPAFLIGWRSGKNSRGKYIGQPIVDYGLLGLYKLFNKYSKLL</sequence>
<protein>
    <submittedName>
        <fullName evidence="2">Uncharacterized protein</fullName>
    </submittedName>
</protein>
<name>A0A078L2R6_9GAMM</name>
<keyword evidence="1" id="KW-0472">Membrane</keyword>
<gene>
    <name evidence="2" type="ORF">BN59_02628</name>
</gene>
<dbReference type="EMBL" id="CCSB01000003">
    <property type="protein sequence ID" value="CDZ78318.1"/>
    <property type="molecule type" value="Genomic_DNA"/>
</dbReference>
<keyword evidence="1" id="KW-0812">Transmembrane</keyword>
<reference evidence="2 3" key="1">
    <citation type="submission" date="2014-06" db="EMBL/GenBank/DDBJ databases">
        <authorList>
            <person name="Urmite Genomes Urmite Genomes"/>
        </authorList>
    </citation>
    <scope>NUCLEOTIDE SEQUENCE [LARGE SCALE GENOMIC DNA]</scope>
</reference>
<dbReference type="STRING" id="1034943.BN59_02628"/>
<organism evidence="2 3">
    <name type="scientific">Legionella massiliensis</name>
    <dbReference type="NCBI Taxonomy" id="1034943"/>
    <lineage>
        <taxon>Bacteria</taxon>
        <taxon>Pseudomonadati</taxon>
        <taxon>Pseudomonadota</taxon>
        <taxon>Gammaproteobacteria</taxon>
        <taxon>Legionellales</taxon>
        <taxon>Legionellaceae</taxon>
        <taxon>Legionella</taxon>
    </lineage>
</organism>
<proteinExistence type="predicted"/>
<dbReference type="Proteomes" id="UP000044071">
    <property type="component" value="Unassembled WGS sequence"/>
</dbReference>
<keyword evidence="3" id="KW-1185">Reference proteome</keyword>